<dbReference type="FunFam" id="2.10.110.10:FF:000177">
    <property type="entry name" value="LIM homeobox 9"/>
    <property type="match status" value="1"/>
</dbReference>
<dbReference type="FunFam" id="1.10.10.60:FF:000027">
    <property type="entry name" value="LIM/homeobox protein Lhx9"/>
    <property type="match status" value="1"/>
</dbReference>
<evidence type="ECO:0000256" key="9">
    <source>
        <dbReference type="PROSITE-ProRule" id="PRU00108"/>
    </source>
</evidence>
<evidence type="ECO:0000256" key="3">
    <source>
        <dbReference type="ARBA" id="ARBA00022737"/>
    </source>
</evidence>
<organism evidence="15 16">
    <name type="scientific">Popillia japonica</name>
    <name type="common">Japanese beetle</name>
    <dbReference type="NCBI Taxonomy" id="7064"/>
    <lineage>
        <taxon>Eukaryota</taxon>
        <taxon>Metazoa</taxon>
        <taxon>Ecdysozoa</taxon>
        <taxon>Arthropoda</taxon>
        <taxon>Hexapoda</taxon>
        <taxon>Insecta</taxon>
        <taxon>Pterygota</taxon>
        <taxon>Neoptera</taxon>
        <taxon>Endopterygota</taxon>
        <taxon>Coleoptera</taxon>
        <taxon>Polyphaga</taxon>
        <taxon>Scarabaeiformia</taxon>
        <taxon>Scarabaeidae</taxon>
        <taxon>Rutelinae</taxon>
        <taxon>Popillia</taxon>
    </lineage>
</organism>
<dbReference type="Pfam" id="PF00046">
    <property type="entry name" value="Homeodomain"/>
    <property type="match status" value="1"/>
</dbReference>
<keyword evidence="6 9" id="KW-0238">DNA-binding</keyword>
<evidence type="ECO:0000256" key="11">
    <source>
        <dbReference type="RuleBase" id="RU000682"/>
    </source>
</evidence>
<feature type="region of interest" description="Disordered" evidence="12">
    <location>
        <begin position="469"/>
        <end position="521"/>
    </location>
</feature>
<keyword evidence="7 9" id="KW-0371">Homeobox</keyword>
<dbReference type="Pfam" id="PF00412">
    <property type="entry name" value="LIM"/>
    <property type="match status" value="2"/>
</dbReference>
<keyword evidence="3" id="KW-0677">Repeat</keyword>
<dbReference type="PROSITE" id="PS00478">
    <property type="entry name" value="LIM_DOMAIN_1"/>
    <property type="match status" value="1"/>
</dbReference>
<feature type="domain" description="LIM zinc-binding" evidence="13">
    <location>
        <begin position="245"/>
        <end position="307"/>
    </location>
</feature>
<evidence type="ECO:0000256" key="6">
    <source>
        <dbReference type="ARBA" id="ARBA00023125"/>
    </source>
</evidence>
<dbReference type="GO" id="GO:0000977">
    <property type="term" value="F:RNA polymerase II transcription regulatory region sequence-specific DNA binding"/>
    <property type="evidence" value="ECO:0007669"/>
    <property type="project" value="TreeGrafter"/>
</dbReference>
<dbReference type="CDD" id="cd09377">
    <property type="entry name" value="LIM2_Lhx2_Lhx9"/>
    <property type="match status" value="1"/>
</dbReference>
<dbReference type="GO" id="GO:0005634">
    <property type="term" value="C:nucleus"/>
    <property type="evidence" value="ECO:0007669"/>
    <property type="project" value="UniProtKB-SubCell"/>
</dbReference>
<keyword evidence="8 9" id="KW-0539">Nucleus</keyword>
<dbReference type="InterPro" id="IPR050453">
    <property type="entry name" value="LIM_Homeobox_TF"/>
</dbReference>
<evidence type="ECO:0000256" key="2">
    <source>
        <dbReference type="ARBA" id="ARBA00022723"/>
    </source>
</evidence>
<feature type="compositionally biased region" description="Pro residues" evidence="12">
    <location>
        <begin position="162"/>
        <end position="174"/>
    </location>
</feature>
<dbReference type="SUPFAM" id="SSF57716">
    <property type="entry name" value="Glucocorticoid receptor-like (DNA-binding domain)"/>
    <property type="match status" value="2"/>
</dbReference>
<dbReference type="InterPro" id="IPR009057">
    <property type="entry name" value="Homeodomain-like_sf"/>
</dbReference>
<comment type="caution">
    <text evidence="15">The sequence shown here is derived from an EMBL/GenBank/DDBJ whole genome shotgun (WGS) entry which is preliminary data.</text>
</comment>
<dbReference type="PANTHER" id="PTHR24208:SF168">
    <property type="entry name" value="PROTEIN APTEROUS"/>
    <property type="match status" value="1"/>
</dbReference>
<feature type="compositionally biased region" description="Low complexity" evidence="12">
    <location>
        <begin position="97"/>
        <end position="109"/>
    </location>
</feature>
<dbReference type="CDD" id="cd09369">
    <property type="entry name" value="LIM1_Lhx2_Lhx9"/>
    <property type="match status" value="1"/>
</dbReference>
<sequence>MQRKSIPCDFSVTNLVVNNKSDTLQDVGISASVAIAQGLRSLAAPTLQMGVFEENTSRTPGMHWQQHEFIGPAYDPSRDLSPNLPSCESSMGDVDPSISSGSSCSTPSNNNHQSSCSSEICRPHHQTQSSDCRQQQQGNADVCRTPADFPHTSFEHQIPKLEPLPPPRTPPTPPTNAEEAAIAICAGCGMRIADRFYLQAVDRRWHAACLQCCQCRNTLDGEITCFSKDGNIYCKKDYYRLFGMKRCGRCQATILSSELVMRARELVFHVHCFSCAVCNSPLTKGDQFGMRDGVVLCRLHFEMPHPAMYPSSVYPPPFPSPDFHPHHHHHHPHNPLPPPTAVESVGKVPFYNGAPSTPRQKGRPRKRKPKDLEAMTASLDINSDYLDMSFGRSPGTPGMGSNQRTKRMRTSFKHHQLRTMKSYFAINHNPDAKDLKQLSQKTGLPKRVLQVWFQNARAKWRRMMLKQEGKSGEKCAGSEGMSDMDIYPGPGSIGGSIQSLNPHSPPFMLPAGSPSSSLDCS</sequence>
<dbReference type="Gene3D" id="1.10.10.60">
    <property type="entry name" value="Homeodomain-like"/>
    <property type="match status" value="1"/>
</dbReference>
<evidence type="ECO:0000256" key="5">
    <source>
        <dbReference type="ARBA" id="ARBA00023038"/>
    </source>
</evidence>
<comment type="subcellular location">
    <subcellularLocation>
        <location evidence="1 9 11">Nucleus</location>
    </subcellularLocation>
</comment>
<evidence type="ECO:0000259" key="13">
    <source>
        <dbReference type="PROSITE" id="PS50023"/>
    </source>
</evidence>
<dbReference type="PROSITE" id="PS50071">
    <property type="entry name" value="HOMEOBOX_2"/>
    <property type="match status" value="1"/>
</dbReference>
<evidence type="ECO:0000256" key="12">
    <source>
        <dbReference type="SAM" id="MobiDB-lite"/>
    </source>
</evidence>
<dbReference type="GO" id="GO:0000981">
    <property type="term" value="F:DNA-binding transcription factor activity, RNA polymerase II-specific"/>
    <property type="evidence" value="ECO:0007669"/>
    <property type="project" value="InterPro"/>
</dbReference>
<dbReference type="InterPro" id="IPR017970">
    <property type="entry name" value="Homeobox_CS"/>
</dbReference>
<dbReference type="SMART" id="SM00389">
    <property type="entry name" value="HOX"/>
    <property type="match status" value="1"/>
</dbReference>
<dbReference type="FunFam" id="2.10.110.10:FF:000033">
    <property type="entry name" value="LIM/homeobox protein Lhx9 isoform X2"/>
    <property type="match status" value="1"/>
</dbReference>
<name>A0AAW1N446_POPJA</name>
<keyword evidence="4 10" id="KW-0862">Zinc</keyword>
<dbReference type="AlphaFoldDB" id="A0AAW1N446"/>
<evidence type="ECO:0000313" key="16">
    <source>
        <dbReference type="Proteomes" id="UP001458880"/>
    </source>
</evidence>
<feature type="domain" description="Homeobox" evidence="14">
    <location>
        <begin position="403"/>
        <end position="463"/>
    </location>
</feature>
<keyword evidence="5 10" id="KW-0440">LIM domain</keyword>
<protein>
    <submittedName>
        <fullName evidence="15">Homeodomain</fullName>
    </submittedName>
</protein>
<feature type="compositionally biased region" description="Basic residues" evidence="12">
    <location>
        <begin position="360"/>
        <end position="369"/>
    </location>
</feature>
<dbReference type="Proteomes" id="UP001458880">
    <property type="component" value="Unassembled WGS sequence"/>
</dbReference>
<evidence type="ECO:0000259" key="14">
    <source>
        <dbReference type="PROSITE" id="PS50071"/>
    </source>
</evidence>
<dbReference type="GO" id="GO:0046872">
    <property type="term" value="F:metal ion binding"/>
    <property type="evidence" value="ECO:0007669"/>
    <property type="project" value="UniProtKB-KW"/>
</dbReference>
<feature type="region of interest" description="Disordered" evidence="12">
    <location>
        <begin position="73"/>
        <end position="109"/>
    </location>
</feature>
<feature type="domain" description="LIM zinc-binding" evidence="13">
    <location>
        <begin position="183"/>
        <end position="244"/>
    </location>
</feature>
<dbReference type="Gene3D" id="2.10.110.10">
    <property type="entry name" value="Cysteine Rich Protein"/>
    <property type="match status" value="2"/>
</dbReference>
<dbReference type="SMART" id="SM00132">
    <property type="entry name" value="LIM"/>
    <property type="match status" value="2"/>
</dbReference>
<dbReference type="PANTHER" id="PTHR24208">
    <property type="entry name" value="LIM/HOMEOBOX PROTEIN LHX"/>
    <property type="match status" value="1"/>
</dbReference>
<evidence type="ECO:0000256" key="7">
    <source>
        <dbReference type="ARBA" id="ARBA00023155"/>
    </source>
</evidence>
<feature type="region of interest" description="Disordered" evidence="12">
    <location>
        <begin position="155"/>
        <end position="176"/>
    </location>
</feature>
<dbReference type="InterPro" id="IPR001356">
    <property type="entry name" value="HD"/>
</dbReference>
<keyword evidence="2 10" id="KW-0479">Metal-binding</keyword>
<evidence type="ECO:0000313" key="15">
    <source>
        <dbReference type="EMBL" id="KAK9753341.1"/>
    </source>
</evidence>
<feature type="DNA-binding region" description="Homeobox" evidence="9">
    <location>
        <begin position="405"/>
        <end position="464"/>
    </location>
</feature>
<accession>A0AAW1N446</accession>
<dbReference type="SUPFAM" id="SSF46689">
    <property type="entry name" value="Homeodomain-like"/>
    <property type="match status" value="1"/>
</dbReference>
<reference evidence="15 16" key="1">
    <citation type="journal article" date="2024" name="BMC Genomics">
        <title>De novo assembly and annotation of Popillia japonica's genome with initial clues to its potential as an invasive pest.</title>
        <authorList>
            <person name="Cucini C."/>
            <person name="Boschi S."/>
            <person name="Funari R."/>
            <person name="Cardaioli E."/>
            <person name="Iannotti N."/>
            <person name="Marturano G."/>
            <person name="Paoli F."/>
            <person name="Bruttini M."/>
            <person name="Carapelli A."/>
            <person name="Frati F."/>
            <person name="Nardi F."/>
        </authorList>
    </citation>
    <scope>NUCLEOTIDE SEQUENCE [LARGE SCALE GENOMIC DNA]</scope>
    <source>
        <strain evidence="15">DMR45628</strain>
    </source>
</reference>
<evidence type="ECO:0000256" key="1">
    <source>
        <dbReference type="ARBA" id="ARBA00004123"/>
    </source>
</evidence>
<dbReference type="PROSITE" id="PS50023">
    <property type="entry name" value="LIM_DOMAIN_2"/>
    <property type="match status" value="2"/>
</dbReference>
<dbReference type="PROSITE" id="PS00027">
    <property type="entry name" value="HOMEOBOX_1"/>
    <property type="match status" value="1"/>
</dbReference>
<dbReference type="InterPro" id="IPR001781">
    <property type="entry name" value="Znf_LIM"/>
</dbReference>
<evidence type="ECO:0000256" key="4">
    <source>
        <dbReference type="ARBA" id="ARBA00022833"/>
    </source>
</evidence>
<keyword evidence="16" id="KW-1185">Reference proteome</keyword>
<evidence type="ECO:0000256" key="8">
    <source>
        <dbReference type="ARBA" id="ARBA00023242"/>
    </source>
</evidence>
<dbReference type="EMBL" id="JASPKY010000014">
    <property type="protein sequence ID" value="KAK9753341.1"/>
    <property type="molecule type" value="Genomic_DNA"/>
</dbReference>
<dbReference type="CDD" id="cd00086">
    <property type="entry name" value="homeodomain"/>
    <property type="match status" value="1"/>
</dbReference>
<feature type="region of interest" description="Disordered" evidence="12">
    <location>
        <begin position="320"/>
        <end position="372"/>
    </location>
</feature>
<dbReference type="GO" id="GO:0030182">
    <property type="term" value="P:neuron differentiation"/>
    <property type="evidence" value="ECO:0007669"/>
    <property type="project" value="TreeGrafter"/>
</dbReference>
<evidence type="ECO:0000256" key="10">
    <source>
        <dbReference type="PROSITE-ProRule" id="PRU00125"/>
    </source>
</evidence>
<gene>
    <name evidence="15" type="ORF">QE152_g3521</name>
</gene>
<proteinExistence type="predicted"/>